<gene>
    <name evidence="2" type="ORF">A2649_00375</name>
</gene>
<dbReference type="STRING" id="1802661.A2649_00375"/>
<keyword evidence="1" id="KW-1133">Transmembrane helix</keyword>
<comment type="caution">
    <text evidence="2">The sequence shown here is derived from an EMBL/GenBank/DDBJ whole genome shotgun (WGS) entry which is preliminary data.</text>
</comment>
<feature type="transmembrane region" description="Helical" evidence="1">
    <location>
        <begin position="6"/>
        <end position="24"/>
    </location>
</feature>
<organism evidence="2 3">
    <name type="scientific">Candidatus Yanofskybacteria bacterium RIFCSPHIGHO2_01_FULL_41_26</name>
    <dbReference type="NCBI Taxonomy" id="1802661"/>
    <lineage>
        <taxon>Bacteria</taxon>
        <taxon>Candidatus Yanofskyibacteriota</taxon>
    </lineage>
</organism>
<sequence>MRRNFFIIISLAIIGYFLFAYPCFKIVKWGSSTKSSAYLSKECGSIKYIYFKLNHRLIPN</sequence>
<dbReference type="EMBL" id="MGJB01000007">
    <property type="protein sequence ID" value="OGM98863.1"/>
    <property type="molecule type" value="Genomic_DNA"/>
</dbReference>
<reference evidence="2 3" key="1">
    <citation type="journal article" date="2016" name="Nat. Commun.">
        <title>Thousands of microbial genomes shed light on interconnected biogeochemical processes in an aquifer system.</title>
        <authorList>
            <person name="Anantharaman K."/>
            <person name="Brown C.T."/>
            <person name="Hug L.A."/>
            <person name="Sharon I."/>
            <person name="Castelle C.J."/>
            <person name="Probst A.J."/>
            <person name="Thomas B.C."/>
            <person name="Singh A."/>
            <person name="Wilkins M.J."/>
            <person name="Karaoz U."/>
            <person name="Brodie E.L."/>
            <person name="Williams K.H."/>
            <person name="Hubbard S.S."/>
            <person name="Banfield J.F."/>
        </authorList>
    </citation>
    <scope>NUCLEOTIDE SEQUENCE [LARGE SCALE GENOMIC DNA]</scope>
</reference>
<evidence type="ECO:0000256" key="1">
    <source>
        <dbReference type="SAM" id="Phobius"/>
    </source>
</evidence>
<evidence type="ECO:0000313" key="2">
    <source>
        <dbReference type="EMBL" id="OGM98863.1"/>
    </source>
</evidence>
<keyword evidence="1" id="KW-0812">Transmembrane</keyword>
<proteinExistence type="predicted"/>
<protein>
    <submittedName>
        <fullName evidence="2">Uncharacterized protein</fullName>
    </submittedName>
</protein>
<dbReference type="AlphaFoldDB" id="A0A1F8EDC1"/>
<evidence type="ECO:0000313" key="3">
    <source>
        <dbReference type="Proteomes" id="UP000176893"/>
    </source>
</evidence>
<keyword evidence="1" id="KW-0472">Membrane</keyword>
<accession>A0A1F8EDC1</accession>
<dbReference type="Proteomes" id="UP000176893">
    <property type="component" value="Unassembled WGS sequence"/>
</dbReference>
<name>A0A1F8EDC1_9BACT</name>